<evidence type="ECO:0000313" key="1">
    <source>
        <dbReference type="EMBL" id="KKL91490.1"/>
    </source>
</evidence>
<proteinExistence type="predicted"/>
<sequence length="377" mass="38008">TGGSVGGTVYINEGTSSSADFNAIGGGGSGTTGTMNQVYEAGRLVQVDSGTIVYTDATSGALDIMRFTKSGAGSGDSLEFLHTAAATGRVIHMDMNLAIARTGMYIDHGGNSAARTGTDIDVKADGTGANIVLAIAASHSGATTGLSYTGSYAGSPAGSVVLATFDNSDNLDTGVLKVVRGTGVRTAPVVDINDASTGSADIFDIDLTGVYTGDVFDFASSAAATGNVFFLNLDNALAMTAIRMEGSGTRTQPFIELATDCVGSANMATFAISGAFTGDVLGFEMSATGSGSVIDITYSAINTGDAIKITTADAVSAGALVVVGAGARDDNLVDIVTSETGSIDGIVLIQTTGVFTGHVNSSLRCSFYNWWTSSLRP</sequence>
<feature type="non-terminal residue" evidence="1">
    <location>
        <position position="1"/>
    </location>
</feature>
<organism evidence="1">
    <name type="scientific">marine sediment metagenome</name>
    <dbReference type="NCBI Taxonomy" id="412755"/>
    <lineage>
        <taxon>unclassified sequences</taxon>
        <taxon>metagenomes</taxon>
        <taxon>ecological metagenomes</taxon>
    </lineage>
</organism>
<comment type="caution">
    <text evidence="1">The sequence shown here is derived from an EMBL/GenBank/DDBJ whole genome shotgun (WGS) entry which is preliminary data.</text>
</comment>
<dbReference type="EMBL" id="LAZR01019716">
    <property type="protein sequence ID" value="KKL91490.1"/>
    <property type="molecule type" value="Genomic_DNA"/>
</dbReference>
<name>A0A0F9ICE5_9ZZZZ</name>
<protein>
    <submittedName>
        <fullName evidence="1">Uncharacterized protein</fullName>
    </submittedName>
</protein>
<reference evidence="1" key="1">
    <citation type="journal article" date="2015" name="Nature">
        <title>Complex archaea that bridge the gap between prokaryotes and eukaryotes.</title>
        <authorList>
            <person name="Spang A."/>
            <person name="Saw J.H."/>
            <person name="Jorgensen S.L."/>
            <person name="Zaremba-Niedzwiedzka K."/>
            <person name="Martijn J."/>
            <person name="Lind A.E."/>
            <person name="van Eijk R."/>
            <person name="Schleper C."/>
            <person name="Guy L."/>
            <person name="Ettema T.J."/>
        </authorList>
    </citation>
    <scope>NUCLEOTIDE SEQUENCE</scope>
</reference>
<gene>
    <name evidence="1" type="ORF">LCGC14_1894180</name>
</gene>
<accession>A0A0F9ICE5</accession>
<dbReference type="AlphaFoldDB" id="A0A0F9ICE5"/>